<evidence type="ECO:0000256" key="4">
    <source>
        <dbReference type="ARBA" id="ARBA00022840"/>
    </source>
</evidence>
<feature type="transmembrane region" description="Helical" evidence="8">
    <location>
        <begin position="723"/>
        <end position="744"/>
    </location>
</feature>
<proteinExistence type="predicted"/>
<feature type="transmembrane region" description="Helical" evidence="8">
    <location>
        <begin position="249"/>
        <end position="271"/>
    </location>
</feature>
<dbReference type="InterPro" id="IPR036640">
    <property type="entry name" value="ABC1_TM_sf"/>
</dbReference>
<dbReference type="InterPro" id="IPR003593">
    <property type="entry name" value="AAA+_ATPase"/>
</dbReference>
<dbReference type="CDD" id="cd18546">
    <property type="entry name" value="ABC_6TM_Rv0194_D2_like"/>
    <property type="match status" value="1"/>
</dbReference>
<dbReference type="RefSeq" id="WP_323445714.1">
    <property type="nucleotide sequence ID" value="NZ_BSBI01000002.1"/>
</dbReference>
<keyword evidence="2 8" id="KW-0812">Transmembrane</keyword>
<evidence type="ECO:0000256" key="8">
    <source>
        <dbReference type="SAM" id="Phobius"/>
    </source>
</evidence>
<feature type="transmembrane region" description="Helical" evidence="8">
    <location>
        <begin position="277"/>
        <end position="300"/>
    </location>
</feature>
<dbReference type="InterPro" id="IPR017871">
    <property type="entry name" value="ABC_transporter-like_CS"/>
</dbReference>
<feature type="transmembrane region" description="Helical" evidence="8">
    <location>
        <begin position="136"/>
        <end position="157"/>
    </location>
</feature>
<evidence type="ECO:0000259" key="9">
    <source>
        <dbReference type="PROSITE" id="PS50893"/>
    </source>
</evidence>
<feature type="domain" description="ABC transmembrane type-1" evidence="10">
    <location>
        <begin position="691"/>
        <end position="973"/>
    </location>
</feature>
<feature type="transmembrane region" description="Helical" evidence="8">
    <location>
        <begin position="27"/>
        <end position="52"/>
    </location>
</feature>
<dbReference type="GO" id="GO:0005524">
    <property type="term" value="F:ATP binding"/>
    <property type="evidence" value="ECO:0007669"/>
    <property type="project" value="UniProtKB-KW"/>
</dbReference>
<feature type="region of interest" description="Disordered" evidence="7">
    <location>
        <begin position="575"/>
        <end position="597"/>
    </location>
</feature>
<feature type="compositionally biased region" description="Basic and acidic residues" evidence="7">
    <location>
        <begin position="658"/>
        <end position="673"/>
    </location>
</feature>
<evidence type="ECO:0000259" key="10">
    <source>
        <dbReference type="PROSITE" id="PS50929"/>
    </source>
</evidence>
<feature type="region of interest" description="Disordered" evidence="7">
    <location>
        <begin position="1242"/>
        <end position="1264"/>
    </location>
</feature>
<dbReference type="InterPro" id="IPR039421">
    <property type="entry name" value="Type_1_exporter"/>
</dbReference>
<feature type="domain" description="ABC transporter" evidence="9">
    <location>
        <begin position="341"/>
        <end position="575"/>
    </location>
</feature>
<name>A0ABQ5NUC9_9ACTN</name>
<keyword evidence="3" id="KW-0547">Nucleotide-binding</keyword>
<organism evidence="11 12">
    <name type="scientific">Streptomyces yaizuensis</name>
    <dbReference type="NCBI Taxonomy" id="2989713"/>
    <lineage>
        <taxon>Bacteria</taxon>
        <taxon>Bacillati</taxon>
        <taxon>Actinomycetota</taxon>
        <taxon>Actinomycetes</taxon>
        <taxon>Kitasatosporales</taxon>
        <taxon>Streptomycetaceae</taxon>
        <taxon>Streptomyces</taxon>
    </lineage>
</organism>
<evidence type="ECO:0000256" key="5">
    <source>
        <dbReference type="ARBA" id="ARBA00022989"/>
    </source>
</evidence>
<evidence type="ECO:0000256" key="2">
    <source>
        <dbReference type="ARBA" id="ARBA00022692"/>
    </source>
</evidence>
<feature type="transmembrane region" description="Helical" evidence="8">
    <location>
        <begin position="800"/>
        <end position="824"/>
    </location>
</feature>
<dbReference type="Proteomes" id="UP001291653">
    <property type="component" value="Unassembled WGS sequence"/>
</dbReference>
<dbReference type="SMART" id="SM00382">
    <property type="entry name" value="AAA"/>
    <property type="match status" value="2"/>
</dbReference>
<feature type="transmembrane region" description="Helical" evidence="8">
    <location>
        <begin position="681"/>
        <end position="711"/>
    </location>
</feature>
<dbReference type="PANTHER" id="PTHR43394">
    <property type="entry name" value="ATP-DEPENDENT PERMEASE MDL1, MITOCHONDRIAL"/>
    <property type="match status" value="1"/>
</dbReference>
<dbReference type="PANTHER" id="PTHR43394:SF1">
    <property type="entry name" value="ATP-BINDING CASSETTE SUB-FAMILY B MEMBER 10, MITOCHONDRIAL"/>
    <property type="match status" value="1"/>
</dbReference>
<dbReference type="SUPFAM" id="SSF90123">
    <property type="entry name" value="ABC transporter transmembrane region"/>
    <property type="match status" value="2"/>
</dbReference>
<dbReference type="Pfam" id="PF00005">
    <property type="entry name" value="ABC_tran"/>
    <property type="match status" value="2"/>
</dbReference>
<dbReference type="InterPro" id="IPR011527">
    <property type="entry name" value="ABC1_TM_dom"/>
</dbReference>
<dbReference type="EMBL" id="BSBI01000002">
    <property type="protein sequence ID" value="GLF93606.1"/>
    <property type="molecule type" value="Genomic_DNA"/>
</dbReference>
<evidence type="ECO:0000313" key="12">
    <source>
        <dbReference type="Proteomes" id="UP001291653"/>
    </source>
</evidence>
<dbReference type="InterPro" id="IPR003439">
    <property type="entry name" value="ABC_transporter-like_ATP-bd"/>
</dbReference>
<dbReference type="PROSITE" id="PS50893">
    <property type="entry name" value="ABC_TRANSPORTER_2"/>
    <property type="match status" value="2"/>
</dbReference>
<feature type="domain" description="ABC transporter" evidence="9">
    <location>
        <begin position="1007"/>
        <end position="1241"/>
    </location>
</feature>
<comment type="subcellular location">
    <subcellularLocation>
        <location evidence="1">Cell membrane</location>
        <topology evidence="1">Multi-pass membrane protein</topology>
    </subcellularLocation>
</comment>
<dbReference type="SUPFAM" id="SSF52540">
    <property type="entry name" value="P-loop containing nucleoside triphosphate hydrolases"/>
    <property type="match status" value="2"/>
</dbReference>
<reference evidence="11 12" key="1">
    <citation type="submission" date="2022-10" db="EMBL/GenBank/DDBJ databases">
        <title>Draft genome sequence of Streptomyces sp. YSPA8.</title>
        <authorList>
            <person name="Moriuchi R."/>
            <person name="Dohra H."/>
            <person name="Yamamura H."/>
            <person name="Kodani S."/>
        </authorList>
    </citation>
    <scope>NUCLEOTIDE SEQUENCE [LARGE SCALE GENOMIC DNA]</scope>
    <source>
        <strain evidence="11 12">YSPA8</strain>
    </source>
</reference>
<dbReference type="Gene3D" id="3.40.50.300">
    <property type="entry name" value="P-loop containing nucleotide triphosphate hydrolases"/>
    <property type="match status" value="2"/>
</dbReference>
<feature type="transmembrane region" description="Helical" evidence="8">
    <location>
        <begin position="64"/>
        <end position="83"/>
    </location>
</feature>
<keyword evidence="5 8" id="KW-1133">Transmembrane helix</keyword>
<evidence type="ECO:0000313" key="11">
    <source>
        <dbReference type="EMBL" id="GLF93606.1"/>
    </source>
</evidence>
<dbReference type="Gene3D" id="1.20.1560.10">
    <property type="entry name" value="ABC transporter type 1, transmembrane domain"/>
    <property type="match status" value="2"/>
</dbReference>
<feature type="transmembrane region" description="Helical" evidence="8">
    <location>
        <begin position="830"/>
        <end position="848"/>
    </location>
</feature>
<accession>A0ABQ5NUC9</accession>
<feature type="transmembrane region" description="Helical" evidence="8">
    <location>
        <begin position="163"/>
        <end position="180"/>
    </location>
</feature>
<dbReference type="InterPro" id="IPR027417">
    <property type="entry name" value="P-loop_NTPase"/>
</dbReference>
<evidence type="ECO:0000256" key="1">
    <source>
        <dbReference type="ARBA" id="ARBA00004651"/>
    </source>
</evidence>
<feature type="region of interest" description="Disordered" evidence="7">
    <location>
        <begin position="647"/>
        <end position="673"/>
    </location>
</feature>
<feature type="domain" description="ABC transmembrane type-1" evidence="10">
    <location>
        <begin position="28"/>
        <end position="308"/>
    </location>
</feature>
<dbReference type="PROSITE" id="PS50929">
    <property type="entry name" value="ABC_TM1F"/>
    <property type="match status" value="2"/>
</dbReference>
<evidence type="ECO:0000256" key="6">
    <source>
        <dbReference type="ARBA" id="ARBA00023136"/>
    </source>
</evidence>
<comment type="caution">
    <text evidence="11">The sequence shown here is derived from an EMBL/GenBank/DDBJ whole genome shotgun (WGS) entry which is preliminary data.</text>
</comment>
<protein>
    <submittedName>
        <fullName evidence="11">ABC transporter ATP-binding protein/permease</fullName>
    </submittedName>
</protein>
<keyword evidence="4 11" id="KW-0067">ATP-binding</keyword>
<sequence length="1264" mass="135992">MTAQEKAGEDGWARRLWGYAWRYRRNALLALGSSLGGMGVLALIPLITKVIIDDVIGDSTRSLTFWTGLLLAAAVVVYVMTYIRRYYGGRLALDVQHDLRTGMYDSVTRLDGRRQDELSTGQVVGRATSDLQLIQGLLFMLPMTIGNVLLFLVSLAVMAWLSLPLTLIALAVGPALWWIARRSRTRLHPATWYAQSQAAAVAGVVDGAVSGVRVVKGFGQEEQEAAKLRAVGRKLFAGRLRTVKLNSRYTPALQAVPALGQVAMLAVGGWLATRGEITLGTFVAFSAYLAQLVGPVRMLAMVLTVGQQARAGVERVLELIDTEPTIADGTRELPADAPATVEFDNVTFGYDPGRPVLDGFSLEIREGETVAVVGASGSGKSTVSLLLPRFYDVTSGAVLVGGHDVRELTFASLRSAIGLVPEDSFLFSDTVGANIAYGRPDATREEIETAARAAQADRFIAELPDGYDTRVGEQGLTLSGGQRQRIALARAILTDPRLLLLDDATSAVDARVEHEIHEALRSVMAGRTTLLIAHRRSTLGLADRIAVLDHGRLADLGTHEELTARSPLYRKLLTDPDELGGVSPGHTPAAGSAALDDADRTVREELDAEFDAESGITPRLWIRESAAARPADPGATPELLAQVAALPPADGTPDIDEERATRPETAHAKGRGKGEGRGLRLLLRGFGLPLLLSLALVTVDAGMGLLLPVLIRHGIDQGVEQAALAAVWVASGLALLTVVVQWFAQTGEIRMTGRTGERVLYSVRLRIFAQLQRLGLDYYERELTGRIMTRMTTDVDALSSFLQTGLVTAFVSVVTFFGILVALIVIDGSLALVVLATLPALIVGTYYFRKQSVKAYELARDRVGTVNSDLQETVAGLRIVQAFRREAAGREHYRAGSDSYRQARVRGQWLISVYFPFVQLLSSVAAVSVLIVGSQRIEAGTLTTGALVAYLLYIELFFAPVQQLSQVFDGYQQAAVSVRRIQELLAEETSTAAAERPAEVPALKGEIVFEDVDFAYGDEEEALSGIRLRIPAGQTVAFVGETGAGKSTLVKLVARFYDPTRGRVTADGSDLRGLDLTAYRHRLGVVPQEAYLFPGTIRDAIAYGRPGASDAEVEAAARAVGAHDMIATLDGGYLHEVTERGRNLSAGQRQLVALARAELVDPDILLLDEATAALDLATEAQVNQATERLSGRRTTLVVAHRLTTAARADRVVVMADGRVAEDGTHAELLARDGRYATLWRTFTGEQGPGDGDTGERGEPAVVAR</sequence>
<evidence type="ECO:0000256" key="3">
    <source>
        <dbReference type="ARBA" id="ARBA00022741"/>
    </source>
</evidence>
<evidence type="ECO:0000256" key="7">
    <source>
        <dbReference type="SAM" id="MobiDB-lite"/>
    </source>
</evidence>
<feature type="transmembrane region" description="Helical" evidence="8">
    <location>
        <begin position="909"/>
        <end position="933"/>
    </location>
</feature>
<dbReference type="PROSITE" id="PS00211">
    <property type="entry name" value="ABC_TRANSPORTER_1"/>
    <property type="match status" value="1"/>
</dbReference>
<dbReference type="CDD" id="cd18543">
    <property type="entry name" value="ABC_6TM_Rv0194_D1_like"/>
    <property type="match status" value="1"/>
</dbReference>
<gene>
    <name evidence="11" type="ORF">SYYSPA8_04935</name>
</gene>
<keyword evidence="6 8" id="KW-0472">Membrane</keyword>
<dbReference type="Pfam" id="PF00664">
    <property type="entry name" value="ABC_membrane"/>
    <property type="match status" value="2"/>
</dbReference>
<keyword evidence="12" id="KW-1185">Reference proteome</keyword>